<dbReference type="AlphaFoldDB" id="A0A2A9P3G7"/>
<name>A0A2A9P3G7_OPHUN</name>
<comment type="caution">
    <text evidence="1">The sequence shown here is derived from an EMBL/GenBank/DDBJ whole genome shotgun (WGS) entry which is preliminary data.</text>
</comment>
<gene>
    <name evidence="1" type="ORF">XA68_18373</name>
</gene>
<reference evidence="1 2" key="2">
    <citation type="journal article" date="2017" name="Sci. Rep.">
        <title>Ant-infecting Ophiocordyceps genomes reveal a high diversity of potential behavioral manipulation genes and a possible major role for enterotoxins.</title>
        <authorList>
            <person name="de Bekker C."/>
            <person name="Ohm R.A."/>
            <person name="Evans H.C."/>
            <person name="Brachmann A."/>
            <person name="Hughes D.P."/>
        </authorList>
    </citation>
    <scope>NUCLEOTIDE SEQUENCE [LARGE SCALE GENOMIC DNA]</scope>
    <source>
        <strain evidence="1 2">SC16a</strain>
    </source>
</reference>
<protein>
    <submittedName>
        <fullName evidence="1">Uncharacterized protein</fullName>
    </submittedName>
</protein>
<organism evidence="1 2">
    <name type="scientific">Ophiocordyceps unilateralis</name>
    <name type="common">Zombie-ant fungus</name>
    <name type="synonym">Torrubia unilateralis</name>
    <dbReference type="NCBI Taxonomy" id="268505"/>
    <lineage>
        <taxon>Eukaryota</taxon>
        <taxon>Fungi</taxon>
        <taxon>Dikarya</taxon>
        <taxon>Ascomycota</taxon>
        <taxon>Pezizomycotina</taxon>
        <taxon>Sordariomycetes</taxon>
        <taxon>Hypocreomycetidae</taxon>
        <taxon>Hypocreales</taxon>
        <taxon>Ophiocordycipitaceae</taxon>
        <taxon>Ophiocordyceps</taxon>
    </lineage>
</organism>
<evidence type="ECO:0000313" key="2">
    <source>
        <dbReference type="Proteomes" id="UP000037136"/>
    </source>
</evidence>
<evidence type="ECO:0000313" key="1">
    <source>
        <dbReference type="EMBL" id="PFH55413.1"/>
    </source>
</evidence>
<keyword evidence="2" id="KW-1185">Reference proteome</keyword>
<dbReference type="Proteomes" id="UP000037136">
    <property type="component" value="Unassembled WGS sequence"/>
</dbReference>
<accession>A0A2A9P3G7</accession>
<dbReference type="OrthoDB" id="4905789at2759"/>
<sequence length="228" mass="26764">MMKAAPRRRSLALEEALRSAPSLTSIQKLRAQWKSKQGIFQAIFFFWELIMNNPNFFLHCPEHGLLTPLLDDNNQECGYRSWDVYEVEKVMKPHNKRLVIWHHMLVKAVVYHEFKALEGLGGGVTQGTFDRVEFETEDQYLILKYKGTIKEWNREAFYKVCNKIGQDAVIGDPLEFLFANPDQVMEKLWAKVDEEGLLNVNNRAQEFGQGLIFSEMKKRIERRRIVRK</sequence>
<dbReference type="EMBL" id="LAZP02000932">
    <property type="protein sequence ID" value="PFH55413.1"/>
    <property type="molecule type" value="Genomic_DNA"/>
</dbReference>
<reference evidence="1 2" key="1">
    <citation type="journal article" date="2015" name="BMC Genomics">
        <title>Gene expression during zombie ant biting behavior reflects the complexity underlying fungal parasitic behavioral manipulation.</title>
        <authorList>
            <person name="de Bekker C."/>
            <person name="Ohm R.A."/>
            <person name="Loreto R.G."/>
            <person name="Sebastian A."/>
            <person name="Albert I."/>
            <person name="Merrow M."/>
            <person name="Brachmann A."/>
            <person name="Hughes D.P."/>
        </authorList>
    </citation>
    <scope>NUCLEOTIDE SEQUENCE [LARGE SCALE GENOMIC DNA]</scope>
    <source>
        <strain evidence="1 2">SC16a</strain>
    </source>
</reference>
<proteinExistence type="predicted"/>